<dbReference type="NCBIfam" id="TIGR00655">
    <property type="entry name" value="PurU"/>
    <property type="match status" value="1"/>
</dbReference>
<organism evidence="6 7">
    <name type="scientific">Echinimonas agarilytica</name>
    <dbReference type="NCBI Taxonomy" id="1215918"/>
    <lineage>
        <taxon>Bacteria</taxon>
        <taxon>Pseudomonadati</taxon>
        <taxon>Pseudomonadota</taxon>
        <taxon>Gammaproteobacteria</taxon>
        <taxon>Alteromonadales</taxon>
        <taxon>Echinimonadaceae</taxon>
        <taxon>Echinimonas</taxon>
    </lineage>
</organism>
<dbReference type="CDD" id="cd08648">
    <property type="entry name" value="FMT_core_Formyl-FH4-Hydrolase_C"/>
    <property type="match status" value="1"/>
</dbReference>
<dbReference type="InterPro" id="IPR002912">
    <property type="entry name" value="ACT_dom"/>
</dbReference>
<comment type="function">
    <text evidence="3">Catalyzes the hydrolysis of 10-formyltetrahydrofolate (formyl-FH4) to formate and tetrahydrofolate (FH4).</text>
</comment>
<dbReference type="SUPFAM" id="SSF53328">
    <property type="entry name" value="Formyltransferase"/>
    <property type="match status" value="1"/>
</dbReference>
<keyword evidence="3" id="KW-0658">Purine biosynthesis</keyword>
<dbReference type="Gene3D" id="3.30.70.260">
    <property type="match status" value="1"/>
</dbReference>
<evidence type="ECO:0000313" key="7">
    <source>
        <dbReference type="Proteomes" id="UP001165393"/>
    </source>
</evidence>
<dbReference type="InterPro" id="IPR002376">
    <property type="entry name" value="Formyl_transf_N"/>
</dbReference>
<dbReference type="GO" id="GO:0008864">
    <property type="term" value="F:formyltetrahydrofolate deformylase activity"/>
    <property type="evidence" value="ECO:0007669"/>
    <property type="project" value="UniProtKB-UniRule"/>
</dbReference>
<dbReference type="InterPro" id="IPR036477">
    <property type="entry name" value="Formyl_transf_N_sf"/>
</dbReference>
<dbReference type="CDD" id="cd04875">
    <property type="entry name" value="ACT_F4HF-DF"/>
    <property type="match status" value="1"/>
</dbReference>
<evidence type="ECO:0000256" key="4">
    <source>
        <dbReference type="NCBIfam" id="TIGR00655"/>
    </source>
</evidence>
<comment type="similarity">
    <text evidence="3">Belongs to the PurU family.</text>
</comment>
<dbReference type="EC" id="3.5.1.10" evidence="3 4"/>
<gene>
    <name evidence="3 6" type="primary">purU</name>
    <name evidence="6" type="ORF">NAF29_01190</name>
</gene>
<evidence type="ECO:0000256" key="3">
    <source>
        <dbReference type="HAMAP-Rule" id="MF_01927"/>
    </source>
</evidence>
<dbReference type="NCBIfam" id="NF004684">
    <property type="entry name" value="PRK06027.1"/>
    <property type="match status" value="1"/>
</dbReference>
<evidence type="ECO:0000256" key="2">
    <source>
        <dbReference type="ARBA" id="ARBA00022801"/>
    </source>
</evidence>
<feature type="active site" evidence="3">
    <location>
        <position position="235"/>
    </location>
</feature>
<dbReference type="PRINTS" id="PR01575">
    <property type="entry name" value="FFH4HYDRLASE"/>
</dbReference>
<dbReference type="GO" id="GO:0006189">
    <property type="term" value="P:'de novo' IMP biosynthetic process"/>
    <property type="evidence" value="ECO:0007669"/>
    <property type="project" value="UniProtKB-UniRule"/>
</dbReference>
<protein>
    <recommendedName>
        <fullName evidence="3 4">Formyltetrahydrofolate deformylase</fullName>
        <ecNumber evidence="3 4">3.5.1.10</ecNumber>
    </recommendedName>
    <alternativeName>
        <fullName evidence="3">Formyl-FH(4) hydrolase</fullName>
    </alternativeName>
</protein>
<evidence type="ECO:0000313" key="6">
    <source>
        <dbReference type="EMBL" id="MCM2678283.1"/>
    </source>
</evidence>
<proteinExistence type="inferred from homology"/>
<accession>A0AA41W4F7</accession>
<keyword evidence="1 3" id="KW-0554">One-carbon metabolism</keyword>
<keyword evidence="2 3" id="KW-0378">Hydrolase</keyword>
<dbReference type="AlphaFoldDB" id="A0AA41W4F7"/>
<dbReference type="RefSeq" id="WP_251259627.1">
    <property type="nucleotide sequence ID" value="NZ_JAMQGP010000001.1"/>
</dbReference>
<dbReference type="SUPFAM" id="SSF55021">
    <property type="entry name" value="ACT-like"/>
    <property type="match status" value="1"/>
</dbReference>
<dbReference type="InterPro" id="IPR041729">
    <property type="entry name" value="Formyl-FH4-Hydrolase_C"/>
</dbReference>
<comment type="caution">
    <text evidence="6">The sequence shown here is derived from an EMBL/GenBank/DDBJ whole genome shotgun (WGS) entry which is preliminary data.</text>
</comment>
<comment type="pathway">
    <text evidence="3">Purine metabolism; IMP biosynthesis via de novo pathway; formate from 10-formyl-5,6,7,8-tetrahydrofolate: step 1/1.</text>
</comment>
<dbReference type="Proteomes" id="UP001165393">
    <property type="component" value="Unassembled WGS sequence"/>
</dbReference>
<evidence type="ECO:0000259" key="5">
    <source>
        <dbReference type="PROSITE" id="PS51671"/>
    </source>
</evidence>
<dbReference type="HAMAP" id="MF_01927">
    <property type="entry name" value="PurU"/>
    <property type="match status" value="1"/>
</dbReference>
<dbReference type="GO" id="GO:0006730">
    <property type="term" value="P:one-carbon metabolic process"/>
    <property type="evidence" value="ECO:0007669"/>
    <property type="project" value="UniProtKB-KW"/>
</dbReference>
<dbReference type="InterPro" id="IPR044074">
    <property type="entry name" value="PurU_ACT"/>
</dbReference>
<sequence>MATQASEQVSAILLISCPDQKGLVHTVTQFIYTNGGNVIDIEQHVDRREGRFFMRVEWDLADFVIPRESLAGAFEKALATPLQMDWQLFYSDIKPRMAIFVSKHDHCLFDLLARYQSHEWDAEIPLVISNHPDLERSATNLGIKFVHIPVTKDNKAEAELQQRELLKQYNIDFIVLARYMQILSDDFIRSYPNQIINIHHSFLPAFPGARPYHSAYERGVKIIGATSHYVTAELDAGPIIEQDVEHVRHTDDVDDLVRKGRDVEKVVLSRAIWRHLNRQVLVYNNRTVVFGN</sequence>
<dbReference type="PANTHER" id="PTHR42706">
    <property type="entry name" value="FORMYLTETRAHYDROFOLATE DEFORMYLASE"/>
    <property type="match status" value="1"/>
</dbReference>
<evidence type="ECO:0000256" key="1">
    <source>
        <dbReference type="ARBA" id="ARBA00022563"/>
    </source>
</evidence>
<dbReference type="Gene3D" id="3.40.50.170">
    <property type="entry name" value="Formyl transferase, N-terminal domain"/>
    <property type="match status" value="1"/>
</dbReference>
<reference evidence="6 7" key="1">
    <citation type="journal article" date="2013" name="Antonie Van Leeuwenhoek">
        <title>Echinimonas agarilytica gen. nov., sp. nov., a new gammaproteobacterium isolated from the sea urchin Strongylocentrotus intermedius.</title>
        <authorList>
            <person name="Nedashkovskaya O.I."/>
            <person name="Stenkova A.M."/>
            <person name="Zhukova N.V."/>
            <person name="Van Trappen S."/>
            <person name="Lee J.S."/>
            <person name="Kim S.B."/>
        </authorList>
    </citation>
    <scope>NUCLEOTIDE SEQUENCE [LARGE SCALE GENOMIC DNA]</scope>
    <source>
        <strain evidence="6 7">KMM 6351</strain>
    </source>
</reference>
<feature type="domain" description="ACT" evidence="5">
    <location>
        <begin position="12"/>
        <end position="95"/>
    </location>
</feature>
<dbReference type="EMBL" id="JAMQGP010000001">
    <property type="protein sequence ID" value="MCM2678283.1"/>
    <property type="molecule type" value="Genomic_DNA"/>
</dbReference>
<dbReference type="PANTHER" id="PTHR42706:SF1">
    <property type="entry name" value="FORMYLTETRAHYDROFOLATE DEFORMYLASE 2, MITOCHONDRIAL"/>
    <property type="match status" value="1"/>
</dbReference>
<dbReference type="InterPro" id="IPR004810">
    <property type="entry name" value="PurU"/>
</dbReference>
<dbReference type="PIRSF" id="PIRSF036480">
    <property type="entry name" value="FormyFH4_hydr"/>
    <property type="match status" value="1"/>
</dbReference>
<keyword evidence="7" id="KW-1185">Reference proteome</keyword>
<dbReference type="PROSITE" id="PS51671">
    <property type="entry name" value="ACT"/>
    <property type="match status" value="1"/>
</dbReference>
<comment type="catalytic activity">
    <reaction evidence="3">
        <text>(6R)-10-formyltetrahydrofolate + H2O = (6S)-5,6,7,8-tetrahydrofolate + formate + H(+)</text>
        <dbReference type="Rhea" id="RHEA:19833"/>
        <dbReference type="ChEBI" id="CHEBI:15377"/>
        <dbReference type="ChEBI" id="CHEBI:15378"/>
        <dbReference type="ChEBI" id="CHEBI:15740"/>
        <dbReference type="ChEBI" id="CHEBI:57453"/>
        <dbReference type="ChEBI" id="CHEBI:195366"/>
        <dbReference type="EC" id="3.5.1.10"/>
    </reaction>
</comment>
<dbReference type="InterPro" id="IPR045865">
    <property type="entry name" value="ACT-like_dom_sf"/>
</dbReference>
<dbReference type="Pfam" id="PF00551">
    <property type="entry name" value="Formyl_trans_N"/>
    <property type="match status" value="1"/>
</dbReference>
<dbReference type="Pfam" id="PF01842">
    <property type="entry name" value="ACT"/>
    <property type="match status" value="1"/>
</dbReference>
<name>A0AA41W4F7_9GAMM</name>